<sequence length="623" mass="68902">MSEDENEVDGVDDLGVMKEAEYNELRTRFKSSIDLDLICDLMEKGNYDDIIEIHAEMRKLFRIFGDEWIDRTQKRMYDPKPQITSDSTSKTQISLIYRPDAVELWNFASCEDLAYSRDECKDFIKVLSDKVHDRVNALYLGVYSKRSVEGTDKGPIYETFKHLICAADEALTLCVCDSESRLGSKISRTVDRITATRGFPHVSIVEGDVPVCMIEIETQSTFQAAALESFEKPKSVQTAHFKRFNPLSKMDKEYSHETACDPIAQICCCMVNNGCRYGILSNWDCTYFLKLQMDLDGTMVLHYSDRFSPLTKESLEQGFVGARGNERLGDVVREITPGCNPASLAQATVLFIWLARRDLVVPPNDAGPEYFKLAMERRGKKLIDSALSLSTHMYGVGPSIKLKVEPDGTSQFESGPGDEVVENVLTFELSAASVVPVLFKHGFGCSETTITNLQTGQQISGCFAKSIMVNDTEMADLETYQSAISDFENEIYMYEGPARALQGTVIPSVVYVGKFDNGAGIHAVLVTRIAGHALSSTEGKRIAKAQGLLIVKDRVHAAIAALHSAGITHGDMGLRNVTIREDGGVSLIDLGRASCDPSGAPLDLEVFAMDFDATFRAELSSQQ</sequence>
<keyword evidence="1" id="KW-0808">Transferase</keyword>
<dbReference type="InterPro" id="IPR052396">
    <property type="entry name" value="Meiotic_Drive_Suppr_Kinase"/>
</dbReference>
<gene>
    <name evidence="1" type="ORF">FCC1311_002812</name>
</gene>
<dbReference type="Gene3D" id="1.10.510.10">
    <property type="entry name" value="Transferase(Phosphotransferase) domain 1"/>
    <property type="match status" value="1"/>
</dbReference>
<dbReference type="SUPFAM" id="SSF56112">
    <property type="entry name" value="Protein kinase-like (PK-like)"/>
    <property type="match status" value="1"/>
</dbReference>
<dbReference type="GO" id="GO:0016301">
    <property type="term" value="F:kinase activity"/>
    <property type="evidence" value="ECO:0007669"/>
    <property type="project" value="UniProtKB-KW"/>
</dbReference>
<dbReference type="InParanoid" id="A0A2R5G6K0"/>
<proteinExistence type="predicted"/>
<dbReference type="OrthoDB" id="10020333at2759"/>
<dbReference type="InterPro" id="IPR011009">
    <property type="entry name" value="Kinase-like_dom_sf"/>
</dbReference>
<accession>A0A2R5G6K0</accession>
<evidence type="ECO:0000313" key="2">
    <source>
        <dbReference type="Proteomes" id="UP000241890"/>
    </source>
</evidence>
<reference evidence="1 2" key="1">
    <citation type="submission" date="2017-12" db="EMBL/GenBank/DDBJ databases">
        <title>Sequencing, de novo assembly and annotation of complete genome of a new Thraustochytrid species, strain FCC1311.</title>
        <authorList>
            <person name="Sedici K."/>
            <person name="Godart F."/>
            <person name="Aiese Cigliano R."/>
            <person name="Sanseverino W."/>
            <person name="Barakat M."/>
            <person name="Ortet P."/>
            <person name="Marechal E."/>
            <person name="Cagnac O."/>
            <person name="Amato A."/>
        </authorList>
    </citation>
    <scope>NUCLEOTIDE SEQUENCE [LARGE SCALE GENOMIC DNA]</scope>
</reference>
<protein>
    <submittedName>
        <fullName evidence="1">Hormonally up-regulated neu tumor-associated kinase</fullName>
    </submittedName>
</protein>
<keyword evidence="2" id="KW-1185">Reference proteome</keyword>
<organism evidence="1 2">
    <name type="scientific">Hondaea fermentalgiana</name>
    <dbReference type="NCBI Taxonomy" id="2315210"/>
    <lineage>
        <taxon>Eukaryota</taxon>
        <taxon>Sar</taxon>
        <taxon>Stramenopiles</taxon>
        <taxon>Bigyra</taxon>
        <taxon>Labyrinthulomycetes</taxon>
        <taxon>Thraustochytrida</taxon>
        <taxon>Thraustochytriidae</taxon>
        <taxon>Hondaea</taxon>
    </lineage>
</organism>
<dbReference type="PANTHER" id="PTHR37171:SF1">
    <property type="entry name" value="SERINE_THREONINE-PROTEIN KINASE YRZF-RELATED"/>
    <property type="match status" value="1"/>
</dbReference>
<evidence type="ECO:0000313" key="1">
    <source>
        <dbReference type="EMBL" id="GBG24063.1"/>
    </source>
</evidence>
<keyword evidence="1" id="KW-0418">Kinase</keyword>
<name>A0A2R5G6K0_9STRA</name>
<dbReference type="EMBL" id="BEYU01000003">
    <property type="protein sequence ID" value="GBG24063.1"/>
    <property type="molecule type" value="Genomic_DNA"/>
</dbReference>
<dbReference type="AlphaFoldDB" id="A0A2R5G6K0"/>
<comment type="caution">
    <text evidence="1">The sequence shown here is derived from an EMBL/GenBank/DDBJ whole genome shotgun (WGS) entry which is preliminary data.</text>
</comment>
<dbReference type="PANTHER" id="PTHR37171">
    <property type="entry name" value="SERINE/THREONINE-PROTEIN KINASE YRZF-RELATED"/>
    <property type="match status" value="1"/>
</dbReference>
<dbReference type="Proteomes" id="UP000241890">
    <property type="component" value="Unassembled WGS sequence"/>
</dbReference>